<feature type="domain" description="BEN" evidence="2">
    <location>
        <begin position="365"/>
        <end position="434"/>
    </location>
</feature>
<dbReference type="AlphaFoldDB" id="A0A834XNP8"/>
<dbReference type="InterPro" id="IPR017956">
    <property type="entry name" value="AT_hook_DNA-bd_motif"/>
</dbReference>
<keyword evidence="4" id="KW-1185">Reference proteome</keyword>
<dbReference type="EMBL" id="JACMRX010000005">
    <property type="protein sequence ID" value="KAF7988882.1"/>
    <property type="molecule type" value="Genomic_DNA"/>
</dbReference>
<protein>
    <recommendedName>
        <fullName evidence="2">BEN domain-containing protein</fullName>
    </recommendedName>
</protein>
<accession>A0A834XNP8</accession>
<gene>
    <name evidence="3" type="ORF">HCN44_007192</name>
</gene>
<feature type="compositionally biased region" description="Basic and acidic residues" evidence="1">
    <location>
        <begin position="49"/>
        <end position="64"/>
    </location>
</feature>
<dbReference type="GO" id="GO:0003677">
    <property type="term" value="F:DNA binding"/>
    <property type="evidence" value="ECO:0007669"/>
    <property type="project" value="InterPro"/>
</dbReference>
<feature type="compositionally biased region" description="Basic and acidic residues" evidence="1">
    <location>
        <begin position="73"/>
        <end position="103"/>
    </location>
</feature>
<dbReference type="SMART" id="SM00384">
    <property type="entry name" value="AT_hook"/>
    <property type="match status" value="3"/>
</dbReference>
<dbReference type="Gene3D" id="1.10.10.2590">
    <property type="entry name" value="BEN domain"/>
    <property type="match status" value="1"/>
</dbReference>
<sequence length="434" mass="50547">MEEPDEETIERVIKKRGRPRKEQKNTDKEKNTDTDNERNTDTENNTDTDTEKENNTDTDTEKKKNTNTRKRNTTTEKENTDKNKETEKNTDTRVKKNIDTEPIKKKRGRPKKKKEEGNQQKKKRGRPRKTENNNQQNKEENEEENFSDSDNSSDDESDEELKKKRKKKTDAAVNEQVLMNEILSMDYNKEKEIKYLKEQNKKLLKELHDIKKRPLVADVVQKFENPAKKPFKNFDLKLPIEPQQEENVYLDMDSQRILPSFNKVQTIKNQQDQNEFIEYLMDSKLSLINTEVQQIRDTRKILINVIDPNNIYSNVPLVNEAIQDNNVDQNQLTDHAIQSSVTSDDSLMVDSDVTIDNQSKMIKLYEDVSVPAKKIFNIKSRNPNTYAKELARIVFTSSKLATCSLTGRLSNAFGHLNREAKPGLDKIKLKVIQG</sequence>
<comment type="caution">
    <text evidence="3">The sequence shown here is derived from an EMBL/GenBank/DDBJ whole genome shotgun (WGS) entry which is preliminary data.</text>
</comment>
<evidence type="ECO:0000256" key="1">
    <source>
        <dbReference type="SAM" id="MobiDB-lite"/>
    </source>
</evidence>
<proteinExistence type="predicted"/>
<dbReference type="PRINTS" id="PR00929">
    <property type="entry name" value="ATHOOK"/>
</dbReference>
<feature type="compositionally biased region" description="Acidic residues" evidence="1">
    <location>
        <begin position="140"/>
        <end position="159"/>
    </location>
</feature>
<dbReference type="PROSITE" id="PS51457">
    <property type="entry name" value="BEN"/>
    <property type="match status" value="1"/>
</dbReference>
<dbReference type="InterPro" id="IPR018379">
    <property type="entry name" value="BEN_domain"/>
</dbReference>
<dbReference type="Pfam" id="PF02178">
    <property type="entry name" value="AT_hook"/>
    <property type="match status" value="3"/>
</dbReference>
<evidence type="ECO:0000313" key="3">
    <source>
        <dbReference type="EMBL" id="KAF7988882.1"/>
    </source>
</evidence>
<name>A0A834XNP8_APHGI</name>
<organism evidence="3 4">
    <name type="scientific">Aphidius gifuensis</name>
    <name type="common">Parasitoid wasp</name>
    <dbReference type="NCBI Taxonomy" id="684658"/>
    <lineage>
        <taxon>Eukaryota</taxon>
        <taxon>Metazoa</taxon>
        <taxon>Ecdysozoa</taxon>
        <taxon>Arthropoda</taxon>
        <taxon>Hexapoda</taxon>
        <taxon>Insecta</taxon>
        <taxon>Pterygota</taxon>
        <taxon>Neoptera</taxon>
        <taxon>Endopterygota</taxon>
        <taxon>Hymenoptera</taxon>
        <taxon>Apocrita</taxon>
        <taxon>Ichneumonoidea</taxon>
        <taxon>Braconidae</taxon>
        <taxon>Aphidiinae</taxon>
        <taxon>Aphidius</taxon>
    </lineage>
</organism>
<evidence type="ECO:0000313" key="4">
    <source>
        <dbReference type="Proteomes" id="UP000639338"/>
    </source>
</evidence>
<reference evidence="3 4" key="1">
    <citation type="submission" date="2020-08" db="EMBL/GenBank/DDBJ databases">
        <title>Aphidius gifuensis genome sequencing and assembly.</title>
        <authorList>
            <person name="Du Z."/>
        </authorList>
    </citation>
    <scope>NUCLEOTIDE SEQUENCE [LARGE SCALE GENOMIC DNA]</scope>
    <source>
        <strain evidence="3">YNYX2018</strain>
        <tissue evidence="3">Adults</tissue>
    </source>
</reference>
<feature type="compositionally biased region" description="Basic and acidic residues" evidence="1">
    <location>
        <begin position="20"/>
        <end position="41"/>
    </location>
</feature>
<dbReference type="Proteomes" id="UP000639338">
    <property type="component" value="Unassembled WGS sequence"/>
</dbReference>
<feature type="region of interest" description="Disordered" evidence="1">
    <location>
        <begin position="1"/>
        <end position="171"/>
    </location>
</feature>
<dbReference type="Pfam" id="PF10523">
    <property type="entry name" value="BEN"/>
    <property type="match status" value="1"/>
</dbReference>
<evidence type="ECO:0000259" key="2">
    <source>
        <dbReference type="PROSITE" id="PS51457"/>
    </source>
</evidence>